<dbReference type="AlphaFoldDB" id="A0A3D8IYE2"/>
<feature type="transmembrane region" description="Helical" evidence="1">
    <location>
        <begin position="7"/>
        <end position="24"/>
    </location>
</feature>
<reference evidence="2 3" key="1">
    <citation type="submission" date="2018-04" db="EMBL/GenBank/DDBJ databases">
        <title>Novel Campyloabacter and Helicobacter Species and Strains.</title>
        <authorList>
            <person name="Mannion A.J."/>
            <person name="Shen Z."/>
            <person name="Fox J.G."/>
        </authorList>
    </citation>
    <scope>NUCLEOTIDE SEQUENCE [LARGE SCALE GENOMIC DNA]</scope>
    <source>
        <strain evidence="2 3">ATCC 700242</strain>
    </source>
</reference>
<feature type="transmembrane region" description="Helical" evidence="1">
    <location>
        <begin position="83"/>
        <end position="103"/>
    </location>
</feature>
<protein>
    <recommendedName>
        <fullName evidence="4">Integral membrane protein</fullName>
    </recommendedName>
</protein>
<organism evidence="2 3">
    <name type="scientific">Helicobacter cholecystus</name>
    <dbReference type="NCBI Taxonomy" id="45498"/>
    <lineage>
        <taxon>Bacteria</taxon>
        <taxon>Pseudomonadati</taxon>
        <taxon>Campylobacterota</taxon>
        <taxon>Epsilonproteobacteria</taxon>
        <taxon>Campylobacterales</taxon>
        <taxon>Helicobacteraceae</taxon>
        <taxon>Helicobacter</taxon>
    </lineage>
</organism>
<keyword evidence="1" id="KW-0812">Transmembrane</keyword>
<gene>
    <name evidence="2" type="ORF">CQA62_01280</name>
</gene>
<sequence length="113" mass="12364">MDWGRVFFIFFSLMSLTSIIGFLYDPSLIMLFIAAAVNFISTTLKIGVKNLLSSEMLASSLVVDLHLIPAFLVLQIYHNQKVANALAVGALAACIFSVALMLIECAKSKESNF</sequence>
<accession>A0A3D8IYE2</accession>
<proteinExistence type="predicted"/>
<comment type="caution">
    <text evidence="2">The sequence shown here is derived from an EMBL/GenBank/DDBJ whole genome shotgun (WGS) entry which is preliminary data.</text>
</comment>
<dbReference type="InterPro" id="IPR045655">
    <property type="entry name" value="DUF6394"/>
</dbReference>
<name>A0A3D8IYE2_9HELI</name>
<dbReference type="RefSeq" id="WP_115585098.1">
    <property type="nucleotide sequence ID" value="NZ_NXLU01000001.1"/>
</dbReference>
<dbReference type="Pfam" id="PF19931">
    <property type="entry name" value="DUF6394"/>
    <property type="match status" value="1"/>
</dbReference>
<dbReference type="Proteomes" id="UP000257067">
    <property type="component" value="Unassembled WGS sequence"/>
</dbReference>
<keyword evidence="3" id="KW-1185">Reference proteome</keyword>
<evidence type="ECO:0000256" key="1">
    <source>
        <dbReference type="SAM" id="Phobius"/>
    </source>
</evidence>
<keyword evidence="1" id="KW-0472">Membrane</keyword>
<dbReference type="EMBL" id="NXLU01000001">
    <property type="protein sequence ID" value="RDU70073.1"/>
    <property type="molecule type" value="Genomic_DNA"/>
</dbReference>
<keyword evidence="1" id="KW-1133">Transmembrane helix</keyword>
<evidence type="ECO:0000313" key="2">
    <source>
        <dbReference type="EMBL" id="RDU70073.1"/>
    </source>
</evidence>
<feature type="transmembrane region" description="Helical" evidence="1">
    <location>
        <begin position="57"/>
        <end position="77"/>
    </location>
</feature>
<feature type="transmembrane region" description="Helical" evidence="1">
    <location>
        <begin position="30"/>
        <end position="48"/>
    </location>
</feature>
<evidence type="ECO:0000313" key="3">
    <source>
        <dbReference type="Proteomes" id="UP000257067"/>
    </source>
</evidence>
<evidence type="ECO:0008006" key="4">
    <source>
        <dbReference type="Google" id="ProtNLM"/>
    </source>
</evidence>